<name>A0ABS7GNA9_9HYPH</name>
<reference evidence="1 2" key="1">
    <citation type="journal article" date="2021" name="MBio">
        <title>Poor Competitiveness of Bradyrhizobium in Pigeon Pea Root Colonization in Indian Soils.</title>
        <authorList>
            <person name="Chalasani D."/>
            <person name="Basu A."/>
            <person name="Pullabhotla S.V.S.R.N."/>
            <person name="Jorrin B."/>
            <person name="Neal A.L."/>
            <person name="Poole P.S."/>
            <person name="Podile A.R."/>
            <person name="Tkacz A."/>
        </authorList>
    </citation>
    <scope>NUCLEOTIDE SEQUENCE [LARGE SCALE GENOMIC DNA]</scope>
    <source>
        <strain evidence="1 2">HU56</strain>
    </source>
</reference>
<comment type="caution">
    <text evidence="1">The sequence shown here is derived from an EMBL/GenBank/DDBJ whole genome shotgun (WGS) entry which is preliminary data.</text>
</comment>
<proteinExistence type="predicted"/>
<organism evidence="1 2">
    <name type="scientific">Rhizobium mesosinicum</name>
    <dbReference type="NCBI Taxonomy" id="335017"/>
    <lineage>
        <taxon>Bacteria</taxon>
        <taxon>Pseudomonadati</taxon>
        <taxon>Pseudomonadota</taxon>
        <taxon>Alphaproteobacteria</taxon>
        <taxon>Hyphomicrobiales</taxon>
        <taxon>Rhizobiaceae</taxon>
        <taxon>Rhizobium/Agrobacterium group</taxon>
        <taxon>Rhizobium</taxon>
    </lineage>
</organism>
<dbReference type="EMBL" id="JAEUAK010000001">
    <property type="protein sequence ID" value="MBW9051425.1"/>
    <property type="molecule type" value="Genomic_DNA"/>
</dbReference>
<accession>A0ABS7GNA9</accession>
<dbReference type="RefSeq" id="WP_220333111.1">
    <property type="nucleotide sequence ID" value="NZ_JAEUAK010000001.1"/>
</dbReference>
<sequence length="60" mass="6859">MLKSEIAIDVEIRRRCKHPSMADQDHVHAIAIIELVQQIIPDHERQAPGNLQAAVHRFPD</sequence>
<dbReference type="Proteomes" id="UP000717752">
    <property type="component" value="Unassembled WGS sequence"/>
</dbReference>
<evidence type="ECO:0000313" key="2">
    <source>
        <dbReference type="Proteomes" id="UP000717752"/>
    </source>
</evidence>
<evidence type="ECO:0000313" key="1">
    <source>
        <dbReference type="EMBL" id="MBW9051425.1"/>
    </source>
</evidence>
<protein>
    <submittedName>
        <fullName evidence="1">Uncharacterized protein</fullName>
    </submittedName>
</protein>
<keyword evidence="2" id="KW-1185">Reference proteome</keyword>
<gene>
    <name evidence="1" type="ORF">JNB85_03230</name>
</gene>